<feature type="compositionally biased region" description="Low complexity" evidence="11">
    <location>
        <begin position="1"/>
        <end position="19"/>
    </location>
</feature>
<comment type="subunit">
    <text evidence="3 10">Homodimers and heterodimers.</text>
</comment>
<dbReference type="GO" id="GO:0005634">
    <property type="term" value="C:nucleus"/>
    <property type="evidence" value="ECO:0007669"/>
    <property type="project" value="UniProtKB-SubCell"/>
</dbReference>
<keyword evidence="4 10" id="KW-0678">Repressor</keyword>
<evidence type="ECO:0000256" key="8">
    <source>
        <dbReference type="ARBA" id="ARBA00023294"/>
    </source>
</evidence>
<comment type="similarity">
    <text evidence="2 10">Belongs to the Aux/IAA family.</text>
</comment>
<evidence type="ECO:0000256" key="6">
    <source>
        <dbReference type="ARBA" id="ARBA00023163"/>
    </source>
</evidence>
<evidence type="ECO:0000256" key="1">
    <source>
        <dbReference type="ARBA" id="ARBA00004123"/>
    </source>
</evidence>
<dbReference type="Gene3D" id="3.10.20.90">
    <property type="entry name" value="Phosphatidylinositol 3-kinase Catalytic Subunit, Chain A, domain 1"/>
    <property type="match status" value="1"/>
</dbReference>
<evidence type="ECO:0000259" key="12">
    <source>
        <dbReference type="PROSITE" id="PS51745"/>
    </source>
</evidence>
<dbReference type="FunFam" id="3.10.20.90:FF:000078">
    <property type="entry name" value="Auxin-responsive protein"/>
    <property type="match status" value="1"/>
</dbReference>
<dbReference type="InterPro" id="IPR053793">
    <property type="entry name" value="PB1-like"/>
</dbReference>
<evidence type="ECO:0000256" key="7">
    <source>
        <dbReference type="ARBA" id="ARBA00023242"/>
    </source>
</evidence>
<protein>
    <recommendedName>
        <fullName evidence="10">Auxin-responsive protein</fullName>
    </recommendedName>
</protein>
<keyword evidence="7 10" id="KW-0539">Nucleus</keyword>
<keyword evidence="5 10" id="KW-0805">Transcription regulation</keyword>
<keyword evidence="6 10" id="KW-0804">Transcription</keyword>
<dbReference type="Pfam" id="PF02309">
    <property type="entry name" value="AUX_IAA"/>
    <property type="match status" value="1"/>
</dbReference>
<reference evidence="13" key="1">
    <citation type="submission" date="2017-10" db="EMBL/GenBank/DDBJ databases">
        <title>The expression profiling of the BpIAA gene family and determination of IAA in Betula platyphylla tetraploids.</title>
        <authorList>
            <person name="Xu W."/>
        </authorList>
    </citation>
    <scope>NUCLEOTIDE SEQUENCE</scope>
</reference>
<keyword evidence="8 10" id="KW-0927">Auxin signaling pathway</keyword>
<feature type="domain" description="PB1" evidence="12">
    <location>
        <begin position="110"/>
        <end position="203"/>
    </location>
</feature>
<proteinExistence type="evidence at transcript level"/>
<evidence type="ECO:0000313" key="13">
    <source>
        <dbReference type="EMBL" id="AXS76505.1"/>
    </source>
</evidence>
<dbReference type="InterPro" id="IPR033389">
    <property type="entry name" value="AUX/IAA_dom"/>
</dbReference>
<organism evidence="13">
    <name type="scientific">Betula platyphylla</name>
    <name type="common">Asian white birch</name>
    <dbReference type="NCBI Taxonomy" id="78630"/>
    <lineage>
        <taxon>Eukaryota</taxon>
        <taxon>Viridiplantae</taxon>
        <taxon>Streptophyta</taxon>
        <taxon>Embryophyta</taxon>
        <taxon>Tracheophyta</taxon>
        <taxon>Spermatophyta</taxon>
        <taxon>Magnoliopsida</taxon>
        <taxon>eudicotyledons</taxon>
        <taxon>Gunneridae</taxon>
        <taxon>Pentapetalae</taxon>
        <taxon>rosids</taxon>
        <taxon>fabids</taxon>
        <taxon>Fagales</taxon>
        <taxon>Betulaceae</taxon>
        <taxon>Betula</taxon>
    </lineage>
</organism>
<feature type="region of interest" description="Disordered" evidence="11">
    <location>
        <begin position="1"/>
        <end position="89"/>
    </location>
</feature>
<dbReference type="SUPFAM" id="SSF54277">
    <property type="entry name" value="CAD &amp; PB1 domains"/>
    <property type="match status" value="1"/>
</dbReference>
<dbReference type="GO" id="GO:0009734">
    <property type="term" value="P:auxin-activated signaling pathway"/>
    <property type="evidence" value="ECO:0007669"/>
    <property type="project" value="UniProtKB-UniRule"/>
</dbReference>
<dbReference type="EMBL" id="MG198863">
    <property type="protein sequence ID" value="AXS76505.1"/>
    <property type="molecule type" value="mRNA"/>
</dbReference>
<evidence type="ECO:0000256" key="2">
    <source>
        <dbReference type="ARBA" id="ARBA00006728"/>
    </source>
</evidence>
<evidence type="ECO:0000256" key="5">
    <source>
        <dbReference type="ARBA" id="ARBA00023015"/>
    </source>
</evidence>
<dbReference type="InterPro" id="IPR003311">
    <property type="entry name" value="AUX_IAA"/>
</dbReference>
<comment type="subcellular location">
    <subcellularLocation>
        <location evidence="1 10">Nucleus</location>
    </subcellularLocation>
</comment>
<evidence type="ECO:0000256" key="4">
    <source>
        <dbReference type="ARBA" id="ARBA00022491"/>
    </source>
</evidence>
<dbReference type="PANTHER" id="PTHR31734">
    <property type="entry name" value="AUXIN-RESPONSIVE PROTEIN IAA17"/>
    <property type="match status" value="1"/>
</dbReference>
<comment type="function">
    <text evidence="9">Aux/IAA proteins are short-lived transcriptional factors that function as repressors of early auxin response genes at low auxin concentrations. Repression is thought to result from the interaction with auxin response factors (ARFs), proteins that bind to the auxin-responsive promoter element (AuxRE). Formation of heterodimers with ARF proteins may alter their ability to modulate early auxin response genes expression.</text>
</comment>
<evidence type="ECO:0000256" key="9">
    <source>
        <dbReference type="ARBA" id="ARBA00025283"/>
    </source>
</evidence>
<dbReference type="GO" id="GO:0006355">
    <property type="term" value="P:regulation of DNA-templated transcription"/>
    <property type="evidence" value="ECO:0007669"/>
    <property type="project" value="InterPro"/>
</dbReference>
<evidence type="ECO:0000256" key="10">
    <source>
        <dbReference type="RuleBase" id="RU004549"/>
    </source>
</evidence>
<dbReference type="PANTHER" id="PTHR31734:SF106">
    <property type="entry name" value="AUXIN-RESPONSIVE PROTEIN"/>
    <property type="match status" value="1"/>
</dbReference>
<sequence>MTPPETTSEPSDSSDVTSTIFKDTELTLGLPGEARSPPPPLTGGTKRGFIETVDLNLGSSTSKPRGKALADEDDKSENIGTGAGKAPAAKTQVVGWPPVRSFRKKALEGSKYVKVAVDGAPYLRKVDLETYSSYQELLKALEQMFTCFTIRGNYLGERKVVDPMKEMEYVPTYEDKDGDWMLVGDVPWKMFRESCKRIRLMKSSEAVGLAPRSTPPPRSTSTIT</sequence>
<accession>A0A346RRL9</accession>
<evidence type="ECO:0000256" key="3">
    <source>
        <dbReference type="ARBA" id="ARBA00011726"/>
    </source>
</evidence>
<dbReference type="PROSITE" id="PS51745">
    <property type="entry name" value="PB1"/>
    <property type="match status" value="1"/>
</dbReference>
<name>A0A346RRL9_BETPL</name>
<dbReference type="AlphaFoldDB" id="A0A346RRL9"/>
<evidence type="ECO:0000256" key="11">
    <source>
        <dbReference type="SAM" id="MobiDB-lite"/>
    </source>
</evidence>